<dbReference type="AlphaFoldDB" id="A0A8X6PNJ9"/>
<sequence length="91" mass="10710">MPFGHKKCTIFLYNDSQNFFTDVKPHRSINLDDVELLFKSCGKNLNHLGCCFEKKNKKENVAYILSIKYKFTQDRIRVLEEDVVGRISNEH</sequence>
<reference evidence="1" key="1">
    <citation type="submission" date="2020-08" db="EMBL/GenBank/DDBJ databases">
        <title>Multicomponent nature underlies the extraordinary mechanical properties of spider dragline silk.</title>
        <authorList>
            <person name="Kono N."/>
            <person name="Nakamura H."/>
            <person name="Mori M."/>
            <person name="Yoshida Y."/>
            <person name="Ohtoshi R."/>
            <person name="Malay A.D."/>
            <person name="Moran D.A.P."/>
            <person name="Tomita M."/>
            <person name="Numata K."/>
            <person name="Arakawa K."/>
        </authorList>
    </citation>
    <scope>NUCLEOTIDE SEQUENCE</scope>
</reference>
<comment type="caution">
    <text evidence="1">The sequence shown here is derived from an EMBL/GenBank/DDBJ whole genome shotgun (WGS) entry which is preliminary data.</text>
</comment>
<accession>A0A8X6PNJ9</accession>
<gene>
    <name evidence="1" type="ORF">NPIL_349521</name>
</gene>
<protein>
    <submittedName>
        <fullName evidence="1">Uncharacterized protein</fullName>
    </submittedName>
</protein>
<organism evidence="1 2">
    <name type="scientific">Nephila pilipes</name>
    <name type="common">Giant wood spider</name>
    <name type="synonym">Nephila maculata</name>
    <dbReference type="NCBI Taxonomy" id="299642"/>
    <lineage>
        <taxon>Eukaryota</taxon>
        <taxon>Metazoa</taxon>
        <taxon>Ecdysozoa</taxon>
        <taxon>Arthropoda</taxon>
        <taxon>Chelicerata</taxon>
        <taxon>Arachnida</taxon>
        <taxon>Araneae</taxon>
        <taxon>Araneomorphae</taxon>
        <taxon>Entelegynae</taxon>
        <taxon>Araneoidea</taxon>
        <taxon>Nephilidae</taxon>
        <taxon>Nephila</taxon>
    </lineage>
</organism>
<evidence type="ECO:0000313" key="2">
    <source>
        <dbReference type="Proteomes" id="UP000887013"/>
    </source>
</evidence>
<name>A0A8X6PNJ9_NEPPI</name>
<dbReference type="Proteomes" id="UP000887013">
    <property type="component" value="Unassembled WGS sequence"/>
</dbReference>
<evidence type="ECO:0000313" key="1">
    <source>
        <dbReference type="EMBL" id="GFT73450.1"/>
    </source>
</evidence>
<dbReference type="EMBL" id="BMAW01070488">
    <property type="protein sequence ID" value="GFT73450.1"/>
    <property type="molecule type" value="Genomic_DNA"/>
</dbReference>
<keyword evidence="2" id="KW-1185">Reference proteome</keyword>
<proteinExistence type="predicted"/>